<evidence type="ECO:0000256" key="1">
    <source>
        <dbReference type="SAM" id="MobiDB-lite"/>
    </source>
</evidence>
<dbReference type="EMBL" id="JH992967">
    <property type="protein sequence ID" value="EKX54274.1"/>
    <property type="molecule type" value="Genomic_DNA"/>
</dbReference>
<dbReference type="RefSeq" id="XP_005841254.1">
    <property type="nucleotide sequence ID" value="XM_005841197.1"/>
</dbReference>
<evidence type="ECO:0000313" key="3">
    <source>
        <dbReference type="EnsemblProtists" id="EKX54274"/>
    </source>
</evidence>
<dbReference type="Proteomes" id="UP000011087">
    <property type="component" value="Unassembled WGS sequence"/>
</dbReference>
<organism evidence="2">
    <name type="scientific">Guillardia theta (strain CCMP2712)</name>
    <name type="common">Cryptophyte</name>
    <dbReference type="NCBI Taxonomy" id="905079"/>
    <lineage>
        <taxon>Eukaryota</taxon>
        <taxon>Cryptophyceae</taxon>
        <taxon>Pyrenomonadales</taxon>
        <taxon>Geminigeraceae</taxon>
        <taxon>Guillardia</taxon>
    </lineage>
</organism>
<dbReference type="PaxDb" id="55529-EKX54274"/>
<dbReference type="KEGG" id="gtt:GUITHDRAFT_132035"/>
<accession>L1K161</accession>
<evidence type="ECO:0000313" key="4">
    <source>
        <dbReference type="Proteomes" id="UP000011087"/>
    </source>
</evidence>
<dbReference type="AlphaFoldDB" id="L1K161"/>
<keyword evidence="4" id="KW-1185">Reference proteome</keyword>
<dbReference type="GeneID" id="17311064"/>
<evidence type="ECO:0000313" key="2">
    <source>
        <dbReference type="EMBL" id="EKX54274.1"/>
    </source>
</evidence>
<evidence type="ECO:0008006" key="5">
    <source>
        <dbReference type="Google" id="ProtNLM"/>
    </source>
</evidence>
<gene>
    <name evidence="2" type="ORF">GUITHDRAFT_132035</name>
</gene>
<reference evidence="3" key="3">
    <citation type="submission" date="2016-03" db="UniProtKB">
        <authorList>
            <consortium name="EnsemblProtists"/>
        </authorList>
    </citation>
    <scope>IDENTIFICATION</scope>
</reference>
<protein>
    <recommendedName>
        <fullName evidence="5">Senescence domain-containing protein</fullName>
    </recommendedName>
</protein>
<feature type="region of interest" description="Disordered" evidence="1">
    <location>
        <begin position="1"/>
        <end position="45"/>
    </location>
</feature>
<reference evidence="2 4" key="1">
    <citation type="journal article" date="2012" name="Nature">
        <title>Algal genomes reveal evolutionary mosaicism and the fate of nucleomorphs.</title>
        <authorList>
            <consortium name="DOE Joint Genome Institute"/>
            <person name="Curtis B.A."/>
            <person name="Tanifuji G."/>
            <person name="Burki F."/>
            <person name="Gruber A."/>
            <person name="Irimia M."/>
            <person name="Maruyama S."/>
            <person name="Arias M.C."/>
            <person name="Ball S.G."/>
            <person name="Gile G.H."/>
            <person name="Hirakawa Y."/>
            <person name="Hopkins J.F."/>
            <person name="Kuo A."/>
            <person name="Rensing S.A."/>
            <person name="Schmutz J."/>
            <person name="Symeonidi A."/>
            <person name="Elias M."/>
            <person name="Eveleigh R.J."/>
            <person name="Herman E.K."/>
            <person name="Klute M.J."/>
            <person name="Nakayama T."/>
            <person name="Obornik M."/>
            <person name="Reyes-Prieto A."/>
            <person name="Armbrust E.V."/>
            <person name="Aves S.J."/>
            <person name="Beiko R.G."/>
            <person name="Coutinho P."/>
            <person name="Dacks J.B."/>
            <person name="Durnford D.G."/>
            <person name="Fast N.M."/>
            <person name="Green B.R."/>
            <person name="Grisdale C.J."/>
            <person name="Hempel F."/>
            <person name="Henrissat B."/>
            <person name="Hoppner M.P."/>
            <person name="Ishida K."/>
            <person name="Kim E."/>
            <person name="Koreny L."/>
            <person name="Kroth P.G."/>
            <person name="Liu Y."/>
            <person name="Malik S.B."/>
            <person name="Maier U.G."/>
            <person name="McRose D."/>
            <person name="Mock T."/>
            <person name="Neilson J.A."/>
            <person name="Onodera N.T."/>
            <person name="Poole A.M."/>
            <person name="Pritham E.J."/>
            <person name="Richards T.A."/>
            <person name="Rocap G."/>
            <person name="Roy S.W."/>
            <person name="Sarai C."/>
            <person name="Schaack S."/>
            <person name="Shirato S."/>
            <person name="Slamovits C.H."/>
            <person name="Spencer D.F."/>
            <person name="Suzuki S."/>
            <person name="Worden A.Z."/>
            <person name="Zauner S."/>
            <person name="Barry K."/>
            <person name="Bell C."/>
            <person name="Bharti A.K."/>
            <person name="Crow J.A."/>
            <person name="Grimwood J."/>
            <person name="Kramer R."/>
            <person name="Lindquist E."/>
            <person name="Lucas S."/>
            <person name="Salamov A."/>
            <person name="McFadden G.I."/>
            <person name="Lane C.E."/>
            <person name="Keeling P.J."/>
            <person name="Gray M.W."/>
            <person name="Grigoriev I.V."/>
            <person name="Archibald J.M."/>
        </authorList>
    </citation>
    <scope>NUCLEOTIDE SEQUENCE</scope>
    <source>
        <strain evidence="2 4">CCMP2712</strain>
    </source>
</reference>
<dbReference type="HOGENOM" id="CLU_424207_0_0_1"/>
<dbReference type="EnsemblProtists" id="EKX54274">
    <property type="protein sequence ID" value="EKX54274"/>
    <property type="gene ID" value="GUITHDRAFT_132035"/>
</dbReference>
<dbReference type="OrthoDB" id="10630358at2759"/>
<proteinExistence type="predicted"/>
<feature type="compositionally biased region" description="Basic and acidic residues" evidence="1">
    <location>
        <begin position="1"/>
        <end position="12"/>
    </location>
</feature>
<name>L1K161_GUITC</name>
<reference evidence="4" key="2">
    <citation type="submission" date="2012-11" db="EMBL/GenBank/DDBJ databases">
        <authorList>
            <person name="Kuo A."/>
            <person name="Curtis B.A."/>
            <person name="Tanifuji G."/>
            <person name="Burki F."/>
            <person name="Gruber A."/>
            <person name="Irimia M."/>
            <person name="Maruyama S."/>
            <person name="Arias M.C."/>
            <person name="Ball S.G."/>
            <person name="Gile G.H."/>
            <person name="Hirakawa Y."/>
            <person name="Hopkins J.F."/>
            <person name="Rensing S.A."/>
            <person name="Schmutz J."/>
            <person name="Symeonidi A."/>
            <person name="Elias M."/>
            <person name="Eveleigh R.J."/>
            <person name="Herman E.K."/>
            <person name="Klute M.J."/>
            <person name="Nakayama T."/>
            <person name="Obornik M."/>
            <person name="Reyes-Prieto A."/>
            <person name="Armbrust E.V."/>
            <person name="Aves S.J."/>
            <person name="Beiko R.G."/>
            <person name="Coutinho P."/>
            <person name="Dacks J.B."/>
            <person name="Durnford D.G."/>
            <person name="Fast N.M."/>
            <person name="Green B.R."/>
            <person name="Grisdale C."/>
            <person name="Hempe F."/>
            <person name="Henrissat B."/>
            <person name="Hoppner M.P."/>
            <person name="Ishida K.-I."/>
            <person name="Kim E."/>
            <person name="Koreny L."/>
            <person name="Kroth P.G."/>
            <person name="Liu Y."/>
            <person name="Malik S.-B."/>
            <person name="Maier U.G."/>
            <person name="McRose D."/>
            <person name="Mock T."/>
            <person name="Neilson J.A."/>
            <person name="Onodera N.T."/>
            <person name="Poole A.M."/>
            <person name="Pritham E.J."/>
            <person name="Richards T.A."/>
            <person name="Rocap G."/>
            <person name="Roy S.W."/>
            <person name="Sarai C."/>
            <person name="Schaack S."/>
            <person name="Shirato S."/>
            <person name="Slamovits C.H."/>
            <person name="Spencer D.F."/>
            <person name="Suzuki S."/>
            <person name="Worden A.Z."/>
            <person name="Zauner S."/>
            <person name="Barry K."/>
            <person name="Bell C."/>
            <person name="Bharti A.K."/>
            <person name="Crow J.A."/>
            <person name="Grimwood J."/>
            <person name="Kramer R."/>
            <person name="Lindquist E."/>
            <person name="Lucas S."/>
            <person name="Salamov A."/>
            <person name="McFadden G.I."/>
            <person name="Lane C.E."/>
            <person name="Keeling P.J."/>
            <person name="Gray M.W."/>
            <person name="Grigoriev I.V."/>
            <person name="Archibald J.M."/>
        </authorList>
    </citation>
    <scope>NUCLEOTIDE SEQUENCE</scope>
    <source>
        <strain evidence="4">CCMP2712</strain>
    </source>
</reference>
<sequence>MNEMKDCEKEPKAMAQASPEDESTRADCGQHSGTLTIDPSGGCKEDKMERESIQELSGTVCSFDRSIEEGQIRTDDGVTYNFKISSFVDPSQIFEVNQRIRFHVRQSDNQVMDLMLLTTTGGQQLETSSDEECFLADYTKAGSAGPGNSLKFKHYNAVKKAKISRALVEVDPDVQLRVRKEPSVDAEEIMSIGADDVVEVVGECGNFLRLSGDEERWILYQQDDIILIDFLLSSWSWGGSWGFGNKASTIEVDSMDEEKHENSEKDSSQSWNFSGWTKTVASYAPVASALGTVSAVSKNILAAGNDDKTQPEVHTSDSEGPDLADSITGEFDLLILFFSYSSIVLAKVEQSFDKPMELEQGGLTSVRVVSQGISMIEGTLGWLGSTAKEKAKAVSESINSDDLMDKAWSGVASGVKASSNAVSSASELASRTTNAVVNSETISKVGRFGKDTFANVSNTVMSAAGSVLVNSKDNDASHPNRSLGGVLSIELSGCVIQRDPHVDDEDEDPFMSDDYNTTPMTSGVSYLRSCSSCSSPRSSLVVIKELLRKHRNLKREWDEKADLCKELGVTFAIEASVTGAGILESVVENVLLFGDGYEVSEAIKPCEEGAEEKQSDAWWESLCSRLLPLEAASKTPEEPETSKEDS</sequence>